<dbReference type="PANTHER" id="PTHR12935:SF0">
    <property type="entry name" value="GAMMA-GLUTAMYLCYCLOTRANSFERASE"/>
    <property type="match status" value="1"/>
</dbReference>
<dbReference type="RefSeq" id="WP_189572599.1">
    <property type="nucleotide sequence ID" value="NZ_BMXV01000001.1"/>
</dbReference>
<evidence type="ECO:0000313" key="3">
    <source>
        <dbReference type="Proteomes" id="UP000601597"/>
    </source>
</evidence>
<dbReference type="InterPro" id="IPR013024">
    <property type="entry name" value="GGCT-like"/>
</dbReference>
<sequence length="163" mass="18716">MLCFTYGSNMSRARLQARVPSARFVAVATLARHRLRFHKKAGDGSAKCDAEETDSPRDQVIGVIYEIDDGEKPDLDRHEALGFGYEQKMVELETPWGHAQAWMYYATRLTSTLKPYHWYKHHVVAGARENDLPSDYIAWIEATESVADPNVKRSRRELAIYRD</sequence>
<evidence type="ECO:0000256" key="1">
    <source>
        <dbReference type="ARBA" id="ARBA00023239"/>
    </source>
</evidence>
<accession>A0ABQ3AMQ1</accession>
<protein>
    <recommendedName>
        <fullName evidence="4">AIG2-like family protein</fullName>
    </recommendedName>
</protein>
<dbReference type="CDD" id="cd06661">
    <property type="entry name" value="GGCT_like"/>
    <property type="match status" value="1"/>
</dbReference>
<proteinExistence type="predicted"/>
<dbReference type="InterPro" id="IPR017939">
    <property type="entry name" value="G-Glutamylcylcotransferase"/>
</dbReference>
<dbReference type="InterPro" id="IPR036568">
    <property type="entry name" value="GGCT-like_sf"/>
</dbReference>
<keyword evidence="1" id="KW-0456">Lyase</keyword>
<gene>
    <name evidence="2" type="ORF">GCM10007071_06170</name>
</gene>
<organism evidence="2 3">
    <name type="scientific">Marinobacter zhanjiangensis</name>
    <dbReference type="NCBI Taxonomy" id="578215"/>
    <lineage>
        <taxon>Bacteria</taxon>
        <taxon>Pseudomonadati</taxon>
        <taxon>Pseudomonadota</taxon>
        <taxon>Gammaproteobacteria</taxon>
        <taxon>Pseudomonadales</taxon>
        <taxon>Marinobacteraceae</taxon>
        <taxon>Marinobacter</taxon>
    </lineage>
</organism>
<name>A0ABQ3AMQ1_9GAMM</name>
<comment type="caution">
    <text evidence="2">The sequence shown here is derived from an EMBL/GenBank/DDBJ whole genome shotgun (WGS) entry which is preliminary data.</text>
</comment>
<keyword evidence="3" id="KW-1185">Reference proteome</keyword>
<dbReference type="SUPFAM" id="SSF110857">
    <property type="entry name" value="Gamma-glutamyl cyclotransferase-like"/>
    <property type="match status" value="1"/>
</dbReference>
<reference evidence="3" key="1">
    <citation type="journal article" date="2019" name="Int. J. Syst. Evol. Microbiol.">
        <title>The Global Catalogue of Microorganisms (GCM) 10K type strain sequencing project: providing services to taxonomists for standard genome sequencing and annotation.</title>
        <authorList>
            <consortium name="The Broad Institute Genomics Platform"/>
            <consortium name="The Broad Institute Genome Sequencing Center for Infectious Disease"/>
            <person name="Wu L."/>
            <person name="Ma J."/>
        </authorList>
    </citation>
    <scope>NUCLEOTIDE SEQUENCE [LARGE SCALE GENOMIC DNA]</scope>
    <source>
        <strain evidence="3">KCTC 22280</strain>
    </source>
</reference>
<evidence type="ECO:0008006" key="4">
    <source>
        <dbReference type="Google" id="ProtNLM"/>
    </source>
</evidence>
<dbReference type="Proteomes" id="UP000601597">
    <property type="component" value="Unassembled WGS sequence"/>
</dbReference>
<dbReference type="Pfam" id="PF13772">
    <property type="entry name" value="AIG2_2"/>
    <property type="match status" value="1"/>
</dbReference>
<dbReference type="Gene3D" id="3.10.490.10">
    <property type="entry name" value="Gamma-glutamyl cyclotransferase-like"/>
    <property type="match status" value="1"/>
</dbReference>
<evidence type="ECO:0000313" key="2">
    <source>
        <dbReference type="EMBL" id="GGY62065.1"/>
    </source>
</evidence>
<dbReference type="EMBL" id="BMXV01000001">
    <property type="protein sequence ID" value="GGY62065.1"/>
    <property type="molecule type" value="Genomic_DNA"/>
</dbReference>
<dbReference type="PANTHER" id="PTHR12935">
    <property type="entry name" value="GAMMA-GLUTAMYLCYCLOTRANSFERASE"/>
    <property type="match status" value="1"/>
</dbReference>